<keyword evidence="1" id="KW-0472">Membrane</keyword>
<dbReference type="EMBL" id="MFFM01000009">
    <property type="protein sequence ID" value="OGF14095.1"/>
    <property type="molecule type" value="Genomic_DNA"/>
</dbReference>
<name>A0A1F5RHZ6_9BACT</name>
<dbReference type="AlphaFoldDB" id="A0A1F5RHZ6"/>
<feature type="transmembrane region" description="Helical" evidence="1">
    <location>
        <begin position="6"/>
        <end position="24"/>
    </location>
</feature>
<comment type="caution">
    <text evidence="2">The sequence shown here is derived from an EMBL/GenBank/DDBJ whole genome shotgun (WGS) entry which is preliminary data.</text>
</comment>
<evidence type="ECO:0000313" key="2">
    <source>
        <dbReference type="EMBL" id="OGF14095.1"/>
    </source>
</evidence>
<evidence type="ECO:0000313" key="3">
    <source>
        <dbReference type="Proteomes" id="UP000177230"/>
    </source>
</evidence>
<dbReference type="Proteomes" id="UP000177230">
    <property type="component" value="Unassembled WGS sequence"/>
</dbReference>
<sequence>MDIISIINISLSFVTVIVIIWYTCETRKMQLRIKEQIELSLIPMIDISIKNREIINVGHGTAINIVFTDIIEGDHKVELFDIPQALFSRCSKNFGYNKRHNKNIYVYANRIDEHPMIGLATDDISNPKTITETKISFEDLHNKRYEQILKYDWKTDEINLGYPKLIDIDKI</sequence>
<keyword evidence="1" id="KW-1133">Transmembrane helix</keyword>
<protein>
    <submittedName>
        <fullName evidence="2">Uncharacterized protein</fullName>
    </submittedName>
</protein>
<proteinExistence type="predicted"/>
<keyword evidence="1" id="KW-0812">Transmembrane</keyword>
<evidence type="ECO:0000256" key="1">
    <source>
        <dbReference type="SAM" id="Phobius"/>
    </source>
</evidence>
<reference evidence="2 3" key="1">
    <citation type="journal article" date="2016" name="Nat. Commun.">
        <title>Thousands of microbial genomes shed light on interconnected biogeochemical processes in an aquifer system.</title>
        <authorList>
            <person name="Anantharaman K."/>
            <person name="Brown C.T."/>
            <person name="Hug L.A."/>
            <person name="Sharon I."/>
            <person name="Castelle C.J."/>
            <person name="Probst A.J."/>
            <person name="Thomas B.C."/>
            <person name="Singh A."/>
            <person name="Wilkins M.J."/>
            <person name="Karaoz U."/>
            <person name="Brodie E.L."/>
            <person name="Williams K.H."/>
            <person name="Hubbard S.S."/>
            <person name="Banfield J.F."/>
        </authorList>
    </citation>
    <scope>NUCLEOTIDE SEQUENCE [LARGE SCALE GENOMIC DNA]</scope>
</reference>
<gene>
    <name evidence="2" type="ORF">A2024_06080</name>
</gene>
<accession>A0A1F5RHZ6</accession>
<organism evidence="2 3">
    <name type="scientific">Candidatus Edwardsbacteria bacterium GWF2_54_11</name>
    <dbReference type="NCBI Taxonomy" id="1817851"/>
    <lineage>
        <taxon>Bacteria</taxon>
        <taxon>Candidatus Edwardsiibacteriota</taxon>
    </lineage>
</organism>